<sequence>MAQKSTLVEHYNKYARGIQHFIKFFLGGPVKPQDYPLSSMPEELEALYWVDQQSQAIMAQLNRLRTALTEKTVAEQDFFVSQAEKEIRQKIPLPPFHPAQKISDLGRGQPITLQVQGDVERELAMAGISQFTFEWEVAKDQESAWNSTVVQVIGKKAVDWLRQAMKIIDDESAQAPAIINCWLQSKSQELRQFQGMRLDQYTEVKSKKATKAQYQRCRKKICEAHCKVADGVFQNNHQLAVVLEDKDCHSNIEDAPGNVPPVSLFPPWRILYLTQILHHLDSMAQDQATHYKTIETNNQVYGPSARNHGKYVGRTTGVAQNWPIDCYNQTFWEGLGKYQQDIISTVPPINIQQIAENMGKMCGKTRPAAPSGLGDQGTSSCG</sequence>
<organism evidence="2 3">
    <name type="scientific">Puccinia coronata f. sp. avenae</name>
    <dbReference type="NCBI Taxonomy" id="200324"/>
    <lineage>
        <taxon>Eukaryota</taxon>
        <taxon>Fungi</taxon>
        <taxon>Dikarya</taxon>
        <taxon>Basidiomycota</taxon>
        <taxon>Pucciniomycotina</taxon>
        <taxon>Pucciniomycetes</taxon>
        <taxon>Pucciniales</taxon>
        <taxon>Pucciniaceae</taxon>
        <taxon>Puccinia</taxon>
    </lineage>
</organism>
<dbReference type="Proteomes" id="UP000235392">
    <property type="component" value="Unassembled WGS sequence"/>
</dbReference>
<dbReference type="AlphaFoldDB" id="A0A2N5TX19"/>
<feature type="region of interest" description="Disordered" evidence="1">
    <location>
        <begin position="363"/>
        <end position="382"/>
    </location>
</feature>
<accession>A0A2N5TX19</accession>
<protein>
    <submittedName>
        <fullName evidence="2">Uncharacterized protein</fullName>
    </submittedName>
</protein>
<comment type="caution">
    <text evidence="2">The sequence shown here is derived from an EMBL/GenBank/DDBJ whole genome shotgun (WGS) entry which is preliminary data.</text>
</comment>
<proteinExistence type="predicted"/>
<reference evidence="2 3" key="1">
    <citation type="submission" date="2017-11" db="EMBL/GenBank/DDBJ databases">
        <title>De novo assembly and phasing of dikaryotic genomes from two isolates of Puccinia coronata f. sp. avenae, the causal agent of oat crown rust.</title>
        <authorList>
            <person name="Miller M.E."/>
            <person name="Zhang Y."/>
            <person name="Omidvar V."/>
            <person name="Sperschneider J."/>
            <person name="Schwessinger B."/>
            <person name="Raley C."/>
            <person name="Palmer J.M."/>
            <person name="Garnica D."/>
            <person name="Upadhyaya N."/>
            <person name="Rathjen J."/>
            <person name="Taylor J.M."/>
            <person name="Park R.F."/>
            <person name="Dodds P.N."/>
            <person name="Hirsch C.D."/>
            <person name="Kianian S.F."/>
            <person name="Figueroa M."/>
        </authorList>
    </citation>
    <scope>NUCLEOTIDE SEQUENCE [LARGE SCALE GENOMIC DNA]</scope>
    <source>
        <strain evidence="2">12SD80</strain>
    </source>
</reference>
<name>A0A2N5TX19_9BASI</name>
<dbReference type="EMBL" id="PGCI01000311">
    <property type="protein sequence ID" value="PLW30046.1"/>
    <property type="molecule type" value="Genomic_DNA"/>
</dbReference>
<gene>
    <name evidence="2" type="ORF">PCASD_21293</name>
</gene>
<evidence type="ECO:0000313" key="2">
    <source>
        <dbReference type="EMBL" id="PLW30046.1"/>
    </source>
</evidence>
<evidence type="ECO:0000256" key="1">
    <source>
        <dbReference type="SAM" id="MobiDB-lite"/>
    </source>
</evidence>
<evidence type="ECO:0000313" key="3">
    <source>
        <dbReference type="Proteomes" id="UP000235392"/>
    </source>
</evidence>